<keyword evidence="1" id="KW-0175">Coiled coil</keyword>
<proteinExistence type="predicted"/>
<evidence type="ECO:0008006" key="4">
    <source>
        <dbReference type="Google" id="ProtNLM"/>
    </source>
</evidence>
<evidence type="ECO:0000313" key="2">
    <source>
        <dbReference type="EMBL" id="WUS54318.1"/>
    </source>
</evidence>
<reference evidence="2 3" key="1">
    <citation type="submission" date="2022-10" db="EMBL/GenBank/DDBJ databases">
        <title>The complete genomes of actinobacterial strains from the NBC collection.</title>
        <authorList>
            <person name="Joergensen T.S."/>
            <person name="Alvarez Arevalo M."/>
            <person name="Sterndorff E.B."/>
            <person name="Faurdal D."/>
            <person name="Vuksanovic O."/>
            <person name="Mourched A.-S."/>
            <person name="Charusanti P."/>
            <person name="Shaw S."/>
            <person name="Blin K."/>
            <person name="Weber T."/>
        </authorList>
    </citation>
    <scope>NUCLEOTIDE SEQUENCE [LARGE SCALE GENOMIC DNA]</scope>
    <source>
        <strain evidence="2 3">NBC_01247</strain>
    </source>
</reference>
<dbReference type="EMBL" id="CP108482">
    <property type="protein sequence ID" value="WUS54318.1"/>
    <property type="molecule type" value="Genomic_DNA"/>
</dbReference>
<feature type="coiled-coil region" evidence="1">
    <location>
        <begin position="11"/>
        <end position="38"/>
    </location>
</feature>
<organism evidence="2 3">
    <name type="scientific">Kitasatospora herbaricolor</name>
    <dbReference type="NCBI Taxonomy" id="68217"/>
    <lineage>
        <taxon>Bacteria</taxon>
        <taxon>Bacillati</taxon>
        <taxon>Actinomycetota</taxon>
        <taxon>Actinomycetes</taxon>
        <taxon>Kitasatosporales</taxon>
        <taxon>Streptomycetaceae</taxon>
        <taxon>Kitasatospora</taxon>
    </lineage>
</organism>
<evidence type="ECO:0000313" key="3">
    <source>
        <dbReference type="Proteomes" id="UP001432014"/>
    </source>
</evidence>
<dbReference type="Proteomes" id="UP001432014">
    <property type="component" value="Chromosome"/>
</dbReference>
<keyword evidence="3" id="KW-1185">Reference proteome</keyword>
<gene>
    <name evidence="2" type="ORF">OG469_01640</name>
</gene>
<accession>A0ABZ1W0J0</accession>
<name>A0ABZ1W0J0_9ACTN</name>
<dbReference type="RefSeq" id="WP_329492930.1">
    <property type="nucleotide sequence ID" value="NZ_CP108460.1"/>
</dbReference>
<sequence>MPDALPAPPDLVDLQRHLDAARAELDTYVSEVSAARRLEFPDDEQIVERQTWPPEISERHLALRAAVATVATAATAVRQHPTMQQALREGCPPVTKQALKDAARTAEMPSQ</sequence>
<protein>
    <recommendedName>
        <fullName evidence="4">DUF222 domain-containing protein</fullName>
    </recommendedName>
</protein>
<evidence type="ECO:0000256" key="1">
    <source>
        <dbReference type="SAM" id="Coils"/>
    </source>
</evidence>